<reference evidence="5" key="1">
    <citation type="journal article" date="2015" name="Genome Announc.">
        <title>Draft genome sequence of the fungus Penicillium brasilianum MG11.</title>
        <authorList>
            <person name="Horn F."/>
            <person name="Linde J."/>
            <person name="Mattern D.J."/>
            <person name="Walther G."/>
            <person name="Guthke R."/>
            <person name="Brakhage A.A."/>
            <person name="Valiante V."/>
        </authorList>
    </citation>
    <scope>NUCLEOTIDE SEQUENCE [LARGE SCALE GENOMIC DNA]</scope>
    <source>
        <strain evidence="5">MG11</strain>
    </source>
</reference>
<keyword evidence="1" id="KW-0863">Zinc-finger</keyword>
<dbReference type="Proteomes" id="UP000042958">
    <property type="component" value="Unassembled WGS sequence"/>
</dbReference>
<dbReference type="PROSITE" id="PS50158">
    <property type="entry name" value="ZF_CCHC"/>
    <property type="match status" value="1"/>
</dbReference>
<sequence>MDQNQPLFALIQQLQQQLVDQQRQLEALTPTRPQFRLPDPPRFDGRPFSLKTWLPAIQAKLRSDGLVGQPAFNYVYDRLEPSQQASVLHLRETNPTPEAVFQYFERLCYNPREKQDAVLRFANIRQKDDESLVAYLARFERLSHEAKVHQQDLLRTITLHRGLRPTLRQILEQSYDTLFDLEYDDYIELLQRHDRRQQRPIIQNQQRQNQISQNQISQNQTRQTQSRQSQLDLMDLDPIRVRTARIKPAIPTSSAPGPPKDPAKYLKDKIDTATLYTDEDREYRRARRSLLSQCYCCGSSNHWISDCPVSRSRSSSASSRRPTPYDAYPSDDDP</sequence>
<proteinExistence type="predicted"/>
<organism evidence="4 5">
    <name type="scientific">Penicillium brasilianum</name>
    <dbReference type="NCBI Taxonomy" id="104259"/>
    <lineage>
        <taxon>Eukaryota</taxon>
        <taxon>Fungi</taxon>
        <taxon>Dikarya</taxon>
        <taxon>Ascomycota</taxon>
        <taxon>Pezizomycotina</taxon>
        <taxon>Eurotiomycetes</taxon>
        <taxon>Eurotiomycetidae</taxon>
        <taxon>Eurotiales</taxon>
        <taxon>Aspergillaceae</taxon>
        <taxon>Penicillium</taxon>
    </lineage>
</organism>
<name>A0A0F7TFD9_PENBI</name>
<gene>
    <name evidence="4" type="ORF">PMG11_01498</name>
</gene>
<dbReference type="InterPro" id="IPR001878">
    <property type="entry name" value="Znf_CCHC"/>
</dbReference>
<dbReference type="EMBL" id="CDHK01000001">
    <property type="protein sequence ID" value="CEJ55230.1"/>
    <property type="molecule type" value="Genomic_DNA"/>
</dbReference>
<evidence type="ECO:0000313" key="4">
    <source>
        <dbReference type="EMBL" id="CEJ55230.1"/>
    </source>
</evidence>
<feature type="compositionally biased region" description="Low complexity" evidence="2">
    <location>
        <begin position="202"/>
        <end position="230"/>
    </location>
</feature>
<dbReference type="AlphaFoldDB" id="A0A0F7TFD9"/>
<evidence type="ECO:0000313" key="5">
    <source>
        <dbReference type="Proteomes" id="UP000042958"/>
    </source>
</evidence>
<dbReference type="GO" id="GO:0008270">
    <property type="term" value="F:zinc ion binding"/>
    <property type="evidence" value="ECO:0007669"/>
    <property type="project" value="UniProtKB-KW"/>
</dbReference>
<feature type="region of interest" description="Disordered" evidence="2">
    <location>
        <begin position="202"/>
        <end position="265"/>
    </location>
</feature>
<keyword evidence="1" id="KW-0479">Metal-binding</keyword>
<keyword evidence="5" id="KW-1185">Reference proteome</keyword>
<dbReference type="STRING" id="104259.A0A0F7TFD9"/>
<accession>A0A0F7TFD9</accession>
<dbReference type="GO" id="GO:0003676">
    <property type="term" value="F:nucleic acid binding"/>
    <property type="evidence" value="ECO:0007669"/>
    <property type="project" value="InterPro"/>
</dbReference>
<dbReference type="OrthoDB" id="4365575at2759"/>
<feature type="compositionally biased region" description="Low complexity" evidence="2">
    <location>
        <begin position="310"/>
        <end position="321"/>
    </location>
</feature>
<feature type="domain" description="CCHC-type" evidence="3">
    <location>
        <begin position="294"/>
        <end position="308"/>
    </location>
</feature>
<keyword evidence="1" id="KW-0862">Zinc</keyword>
<evidence type="ECO:0000259" key="3">
    <source>
        <dbReference type="PROSITE" id="PS50158"/>
    </source>
</evidence>
<protein>
    <recommendedName>
        <fullName evidence="3">CCHC-type domain-containing protein</fullName>
    </recommendedName>
</protein>
<feature type="region of interest" description="Disordered" evidence="2">
    <location>
        <begin position="308"/>
        <end position="334"/>
    </location>
</feature>
<dbReference type="Gene3D" id="4.10.60.10">
    <property type="entry name" value="Zinc finger, CCHC-type"/>
    <property type="match status" value="1"/>
</dbReference>
<evidence type="ECO:0000256" key="2">
    <source>
        <dbReference type="SAM" id="MobiDB-lite"/>
    </source>
</evidence>
<evidence type="ECO:0000256" key="1">
    <source>
        <dbReference type="PROSITE-ProRule" id="PRU00047"/>
    </source>
</evidence>